<evidence type="ECO:0000313" key="2">
    <source>
        <dbReference type="Proteomes" id="UP001497700"/>
    </source>
</evidence>
<dbReference type="Proteomes" id="UP001497700">
    <property type="component" value="Unassembled WGS sequence"/>
</dbReference>
<gene>
    <name evidence="1" type="ORF">F4820DRAFT_471325</name>
</gene>
<reference evidence="1 2" key="1">
    <citation type="journal article" date="2022" name="New Phytol.">
        <title>Ecological generalism drives hyperdiversity of secondary metabolite gene clusters in xylarialean endophytes.</title>
        <authorList>
            <person name="Franco M.E.E."/>
            <person name="Wisecaver J.H."/>
            <person name="Arnold A.E."/>
            <person name="Ju Y.M."/>
            <person name="Slot J.C."/>
            <person name="Ahrendt S."/>
            <person name="Moore L.P."/>
            <person name="Eastman K.E."/>
            <person name="Scott K."/>
            <person name="Konkel Z."/>
            <person name="Mondo S.J."/>
            <person name="Kuo A."/>
            <person name="Hayes R.D."/>
            <person name="Haridas S."/>
            <person name="Andreopoulos B."/>
            <person name="Riley R."/>
            <person name="LaButti K."/>
            <person name="Pangilinan J."/>
            <person name="Lipzen A."/>
            <person name="Amirebrahimi M."/>
            <person name="Yan J."/>
            <person name="Adam C."/>
            <person name="Keymanesh K."/>
            <person name="Ng V."/>
            <person name="Louie K."/>
            <person name="Northen T."/>
            <person name="Drula E."/>
            <person name="Henrissat B."/>
            <person name="Hsieh H.M."/>
            <person name="Youens-Clark K."/>
            <person name="Lutzoni F."/>
            <person name="Miadlikowska J."/>
            <person name="Eastwood D.C."/>
            <person name="Hamelin R.C."/>
            <person name="Grigoriev I.V."/>
            <person name="U'Ren J.M."/>
        </authorList>
    </citation>
    <scope>NUCLEOTIDE SEQUENCE [LARGE SCALE GENOMIC DNA]</scope>
    <source>
        <strain evidence="1 2">CBS 119005</strain>
    </source>
</reference>
<organism evidence="1 2">
    <name type="scientific">Hypoxylon rubiginosum</name>
    <dbReference type="NCBI Taxonomy" id="110542"/>
    <lineage>
        <taxon>Eukaryota</taxon>
        <taxon>Fungi</taxon>
        <taxon>Dikarya</taxon>
        <taxon>Ascomycota</taxon>
        <taxon>Pezizomycotina</taxon>
        <taxon>Sordariomycetes</taxon>
        <taxon>Xylariomycetidae</taxon>
        <taxon>Xylariales</taxon>
        <taxon>Hypoxylaceae</taxon>
        <taxon>Hypoxylon</taxon>
    </lineage>
</organism>
<comment type="caution">
    <text evidence="1">The sequence shown here is derived from an EMBL/GenBank/DDBJ whole genome shotgun (WGS) entry which is preliminary data.</text>
</comment>
<dbReference type="EMBL" id="MU393428">
    <property type="protein sequence ID" value="KAI4869745.1"/>
    <property type="molecule type" value="Genomic_DNA"/>
</dbReference>
<name>A0ACB9ZES9_9PEZI</name>
<protein>
    <submittedName>
        <fullName evidence="1">Uncharacterized protein</fullName>
    </submittedName>
</protein>
<accession>A0ACB9ZES9</accession>
<proteinExistence type="predicted"/>
<evidence type="ECO:0000313" key="1">
    <source>
        <dbReference type="EMBL" id="KAI4869745.1"/>
    </source>
</evidence>
<keyword evidence="2" id="KW-1185">Reference proteome</keyword>
<sequence>MKKQHRNKEEKQIYSVSTYIGSYKLSAGEKSQRPHPVRAAGADPRTVGDCRHPIPLLDGREREGFSDVVEGLPPSRFQFDKQDGGKAEMSLWKTMLIRFNATPLQLFTYGLKPQGTYVSDLSVCLDPEFCLDLERICTHPIWDGDLGKLRYALQSIVRYEVGKERHVAPLGPVPNYGSMEKLAEAGTPTTLLDLGVKQLDLFYKSCPNIDLTFRFLLDSFKEIVKREGKNPRIASNKSHVVFELQPIDLKRVIKGMDNMESPYFPKASVEKHHKYFMQYYSSVYSLVRPRDDEELRSLIRQRELSEKPDAEIRCAICKADIPGDILFDCLNFGDYVDIMPLYEYSPGFNQQTAALLRGEIEWPQIIVNPSSKII</sequence>